<keyword evidence="2" id="KW-0472">Membrane</keyword>
<gene>
    <name evidence="3" type="ORF">A3A16_01975</name>
</gene>
<dbReference type="AlphaFoldDB" id="A0A1G1ZL63"/>
<keyword evidence="1" id="KW-0175">Coiled coil</keyword>
<feature type="coiled-coil region" evidence="1">
    <location>
        <begin position="38"/>
        <end position="65"/>
    </location>
</feature>
<accession>A0A1G1ZL63</accession>
<evidence type="ECO:0008006" key="5">
    <source>
        <dbReference type="Google" id="ProtNLM"/>
    </source>
</evidence>
<keyword evidence="2" id="KW-1133">Transmembrane helix</keyword>
<dbReference type="STRING" id="1798407.A3A16_01975"/>
<sequence length="104" mass="12019">MTIIEPNKNKIRLNPFLIAAVFCLIAIALLNIYIYNQNVNLKDLLNADNKKLEELEVANAEFKNNFYQTVDSRNLNALAKQLGLREERQPRYFDGESTDPLAYQ</sequence>
<feature type="transmembrane region" description="Helical" evidence="2">
    <location>
        <begin position="16"/>
        <end position="35"/>
    </location>
</feature>
<proteinExistence type="predicted"/>
<evidence type="ECO:0000313" key="4">
    <source>
        <dbReference type="Proteomes" id="UP000177942"/>
    </source>
</evidence>
<comment type="caution">
    <text evidence="3">The sequence shown here is derived from an EMBL/GenBank/DDBJ whole genome shotgun (WGS) entry which is preliminary data.</text>
</comment>
<organism evidence="3 4">
    <name type="scientific">Candidatus Harrisonbacteria bacterium RIFCSPLOWO2_01_FULL_44_18</name>
    <dbReference type="NCBI Taxonomy" id="1798407"/>
    <lineage>
        <taxon>Bacteria</taxon>
        <taxon>Candidatus Harrisoniibacteriota</taxon>
    </lineage>
</organism>
<name>A0A1G1ZL63_9BACT</name>
<dbReference type="Proteomes" id="UP000177942">
    <property type="component" value="Unassembled WGS sequence"/>
</dbReference>
<reference evidence="3 4" key="1">
    <citation type="journal article" date="2016" name="Nat. Commun.">
        <title>Thousands of microbial genomes shed light on interconnected biogeochemical processes in an aquifer system.</title>
        <authorList>
            <person name="Anantharaman K."/>
            <person name="Brown C.T."/>
            <person name="Hug L.A."/>
            <person name="Sharon I."/>
            <person name="Castelle C.J."/>
            <person name="Probst A.J."/>
            <person name="Thomas B.C."/>
            <person name="Singh A."/>
            <person name="Wilkins M.J."/>
            <person name="Karaoz U."/>
            <person name="Brodie E.L."/>
            <person name="Williams K.H."/>
            <person name="Hubbard S.S."/>
            <person name="Banfield J.F."/>
        </authorList>
    </citation>
    <scope>NUCLEOTIDE SEQUENCE [LARGE SCALE GENOMIC DNA]</scope>
</reference>
<protein>
    <recommendedName>
        <fullName evidence="5">Cell division protein FtsL</fullName>
    </recommendedName>
</protein>
<evidence type="ECO:0000256" key="1">
    <source>
        <dbReference type="SAM" id="Coils"/>
    </source>
</evidence>
<evidence type="ECO:0000313" key="3">
    <source>
        <dbReference type="EMBL" id="OGY65271.1"/>
    </source>
</evidence>
<dbReference type="EMBL" id="MHJJ01000013">
    <property type="protein sequence ID" value="OGY65271.1"/>
    <property type="molecule type" value="Genomic_DNA"/>
</dbReference>
<keyword evidence="2" id="KW-0812">Transmembrane</keyword>
<evidence type="ECO:0000256" key="2">
    <source>
        <dbReference type="SAM" id="Phobius"/>
    </source>
</evidence>